<sequence>MSAFLQAKNQTTKSLVFSKGIVSPGIGNAPLVTFASGGIGNAPVAGTDTVGCWPINCMNVATIKSTSSCCVMLPTVGSPSCAFALFALAMKIEPATKPTNRMTIAKVVQKARIGAFDPISLRADISVSLLEVESHRTFPTFVHGVENYLLKDNNPFIPSSEE</sequence>
<proteinExistence type="predicted"/>
<name>A0A0G0W7R7_9BACT</name>
<evidence type="ECO:0000313" key="2">
    <source>
        <dbReference type="Proteomes" id="UP000034664"/>
    </source>
</evidence>
<protein>
    <submittedName>
        <fullName evidence="1">Uncharacterized protein</fullName>
    </submittedName>
</protein>
<dbReference type="EMBL" id="LBZM01000032">
    <property type="protein sequence ID" value="KKR71252.1"/>
    <property type="molecule type" value="Genomic_DNA"/>
</dbReference>
<dbReference type="AlphaFoldDB" id="A0A0G0W7R7"/>
<dbReference type="Proteomes" id="UP000034664">
    <property type="component" value="Unassembled WGS sequence"/>
</dbReference>
<accession>A0A0G0W7R7</accession>
<reference evidence="1 2" key="1">
    <citation type="journal article" date="2015" name="Nature">
        <title>rRNA introns, odd ribosomes, and small enigmatic genomes across a large radiation of phyla.</title>
        <authorList>
            <person name="Brown C.T."/>
            <person name="Hug L.A."/>
            <person name="Thomas B.C."/>
            <person name="Sharon I."/>
            <person name="Castelle C.J."/>
            <person name="Singh A."/>
            <person name="Wilkins M.J."/>
            <person name="Williams K.H."/>
            <person name="Banfield J.F."/>
        </authorList>
    </citation>
    <scope>NUCLEOTIDE SEQUENCE [LARGE SCALE GENOMIC DNA]</scope>
</reference>
<organism evidence="1 2">
    <name type="scientific">Candidatus Roizmanbacteria bacterium GW2011_GWB1_40_7</name>
    <dbReference type="NCBI Taxonomy" id="1618482"/>
    <lineage>
        <taxon>Bacteria</taxon>
        <taxon>Candidatus Roizmaniibacteriota</taxon>
    </lineage>
</organism>
<evidence type="ECO:0000313" key="1">
    <source>
        <dbReference type="EMBL" id="KKR71252.1"/>
    </source>
</evidence>
<gene>
    <name evidence="1" type="ORF">UU14_C0032G0015</name>
</gene>
<comment type="caution">
    <text evidence="1">The sequence shown here is derived from an EMBL/GenBank/DDBJ whole genome shotgun (WGS) entry which is preliminary data.</text>
</comment>